<name>A0A8A1LU36_AJEC8</name>
<dbReference type="VEuPathDB" id="FungiDB:I7I53_11981"/>
<evidence type="ECO:0000313" key="2">
    <source>
        <dbReference type="Proteomes" id="UP000663419"/>
    </source>
</evidence>
<accession>A0A8A1LU36</accession>
<evidence type="ECO:0000313" key="1">
    <source>
        <dbReference type="EMBL" id="QSS57708.1"/>
    </source>
</evidence>
<dbReference type="AlphaFoldDB" id="A0A8A1LU36"/>
<dbReference type="EMBL" id="CP069107">
    <property type="protein sequence ID" value="QSS57708.1"/>
    <property type="molecule type" value="Genomic_DNA"/>
</dbReference>
<protein>
    <submittedName>
        <fullName evidence="1">Uncharacterized protein</fullName>
    </submittedName>
</protein>
<organism evidence="1 2">
    <name type="scientific">Ajellomyces capsulatus (strain H88)</name>
    <name type="common">Darling's disease fungus</name>
    <name type="synonym">Histoplasma capsulatum</name>
    <dbReference type="NCBI Taxonomy" id="544711"/>
    <lineage>
        <taxon>Eukaryota</taxon>
        <taxon>Fungi</taxon>
        <taxon>Dikarya</taxon>
        <taxon>Ascomycota</taxon>
        <taxon>Pezizomycotina</taxon>
        <taxon>Eurotiomycetes</taxon>
        <taxon>Eurotiomycetidae</taxon>
        <taxon>Onygenales</taxon>
        <taxon>Ajellomycetaceae</taxon>
        <taxon>Histoplasma</taxon>
    </lineage>
</organism>
<dbReference type="Proteomes" id="UP000663419">
    <property type="component" value="Chromosome 6"/>
</dbReference>
<sequence length="99" mass="11026">MSMRLSCHLLFYLKEKTAEEKAIYRGTQRTKHRYCQSPFSSARLLNSFPLFSISNPSWWSMSSSLTDDASDAKLSLSFATLLSLSISCSSSEVLEGTSA</sequence>
<reference evidence="1" key="1">
    <citation type="submission" date="2021-01" db="EMBL/GenBank/DDBJ databases">
        <title>Chromosome-level genome assembly of a human fungal pathogen reveals clustering of transcriptionally co-regulated genes.</title>
        <authorList>
            <person name="Voorhies M."/>
            <person name="Cohen S."/>
            <person name="Shea T.P."/>
            <person name="Petrus S."/>
            <person name="Munoz J.F."/>
            <person name="Poplawski S."/>
            <person name="Goldman W.E."/>
            <person name="Michael T."/>
            <person name="Cuomo C.A."/>
            <person name="Sil A."/>
            <person name="Beyhan S."/>
        </authorList>
    </citation>
    <scope>NUCLEOTIDE SEQUENCE</scope>
    <source>
        <strain evidence="1">H88</strain>
    </source>
</reference>
<gene>
    <name evidence="1" type="ORF">I7I53_11981</name>
</gene>
<proteinExistence type="predicted"/>